<dbReference type="Proteomes" id="UP000238634">
    <property type="component" value="Unassembled WGS sequence"/>
</dbReference>
<comment type="caution">
    <text evidence="1">The sequence shown here is derived from an EMBL/GenBank/DDBJ whole genome shotgun (WGS) entry which is preliminary data.</text>
</comment>
<dbReference type="InterPro" id="IPR049891">
    <property type="entry name" value="CTB"/>
</dbReference>
<proteinExistence type="predicted"/>
<reference evidence="1 2" key="1">
    <citation type="submission" date="2018-02" db="EMBL/GenBank/DDBJ databases">
        <authorList>
            <person name="Cohen D.B."/>
            <person name="Kent A.D."/>
        </authorList>
    </citation>
    <scope>NUCLEOTIDE SEQUENCE [LARGE SCALE GENOMIC DNA]</scope>
    <source>
        <strain evidence="1 2">ULC007</strain>
    </source>
</reference>
<evidence type="ECO:0000313" key="1">
    <source>
        <dbReference type="EMBL" id="PSB17764.1"/>
    </source>
</evidence>
<dbReference type="AlphaFoldDB" id="A0A2T1DBD7"/>
<dbReference type="OrthoDB" id="574609at2"/>
<sequence length="72" mass="7277">MIISELNYLEIATEADNLEGGIDLSANFTQFQQQSSLLQTASTSGPAGSVAIANGASLSIDTSGFGAVVLGL</sequence>
<dbReference type="EMBL" id="PVWG01000024">
    <property type="protein sequence ID" value="PSB17764.1"/>
    <property type="molecule type" value="Genomic_DNA"/>
</dbReference>
<dbReference type="RefSeq" id="WP_073073079.1">
    <property type="nucleotide sequence ID" value="NZ_MPPI01000020.1"/>
</dbReference>
<protein>
    <submittedName>
        <fullName evidence="1">Uncharacterized protein</fullName>
    </submittedName>
</protein>
<accession>A0A2T1DBD7</accession>
<dbReference type="STRING" id="1920490.GCA_001895925_00541"/>
<gene>
    <name evidence="1" type="ORF">C7B65_17835</name>
</gene>
<keyword evidence="2" id="KW-1185">Reference proteome</keyword>
<dbReference type="NCBIfam" id="NF038167">
    <property type="entry name" value="cyan_ocin_like"/>
    <property type="match status" value="1"/>
</dbReference>
<organism evidence="1 2">
    <name type="scientific">Phormidesmis priestleyi ULC007</name>
    <dbReference type="NCBI Taxonomy" id="1920490"/>
    <lineage>
        <taxon>Bacteria</taxon>
        <taxon>Bacillati</taxon>
        <taxon>Cyanobacteriota</taxon>
        <taxon>Cyanophyceae</taxon>
        <taxon>Leptolyngbyales</taxon>
        <taxon>Leptolyngbyaceae</taxon>
        <taxon>Phormidesmis</taxon>
    </lineage>
</organism>
<name>A0A2T1DBD7_9CYAN</name>
<reference evidence="1 2" key="2">
    <citation type="submission" date="2018-03" db="EMBL/GenBank/DDBJ databases">
        <title>The ancient ancestry and fast evolution of plastids.</title>
        <authorList>
            <person name="Moore K.R."/>
            <person name="Magnabosco C."/>
            <person name="Momper L."/>
            <person name="Gold D.A."/>
            <person name="Bosak T."/>
            <person name="Fournier G.P."/>
        </authorList>
    </citation>
    <scope>NUCLEOTIDE SEQUENCE [LARGE SCALE GENOMIC DNA]</scope>
    <source>
        <strain evidence="1 2">ULC007</strain>
    </source>
</reference>
<evidence type="ECO:0000313" key="2">
    <source>
        <dbReference type="Proteomes" id="UP000238634"/>
    </source>
</evidence>